<dbReference type="Pfam" id="PF01399">
    <property type="entry name" value="PCI"/>
    <property type="match status" value="1"/>
</dbReference>
<feature type="region of interest" description="Disordered" evidence="8">
    <location>
        <begin position="194"/>
        <end position="243"/>
    </location>
</feature>
<feature type="compositionally biased region" description="Basic and acidic residues" evidence="8">
    <location>
        <begin position="201"/>
        <end position="211"/>
    </location>
</feature>
<comment type="caution">
    <text evidence="10">The sequence shown here is derived from an EMBL/GenBank/DDBJ whole genome shotgun (WGS) entry which is preliminary data.</text>
</comment>
<dbReference type="SMART" id="SM00088">
    <property type="entry name" value="PINT"/>
    <property type="match status" value="1"/>
</dbReference>
<feature type="domain" description="PCI" evidence="9">
    <location>
        <begin position="1"/>
        <end position="127"/>
    </location>
</feature>
<evidence type="ECO:0000259" key="9">
    <source>
        <dbReference type="PROSITE" id="PS50250"/>
    </source>
</evidence>
<dbReference type="EMBL" id="JARAKH010000201">
    <property type="protein sequence ID" value="KAK8374840.1"/>
    <property type="molecule type" value="Genomic_DNA"/>
</dbReference>
<dbReference type="PROSITE" id="PS50250">
    <property type="entry name" value="PCI"/>
    <property type="match status" value="1"/>
</dbReference>
<keyword evidence="7" id="KW-0539">Nucleus</keyword>
<evidence type="ECO:0000256" key="4">
    <source>
        <dbReference type="ARBA" id="ARBA00014881"/>
    </source>
</evidence>
<name>A0AAW0SHH1_SCYPA</name>
<evidence type="ECO:0000256" key="6">
    <source>
        <dbReference type="ARBA" id="ARBA00022790"/>
    </source>
</evidence>
<dbReference type="InterPro" id="IPR036390">
    <property type="entry name" value="WH_DNA-bd_sf"/>
</dbReference>
<reference evidence="10 11" key="1">
    <citation type="submission" date="2023-03" db="EMBL/GenBank/DDBJ databases">
        <title>High-quality genome of Scylla paramamosain provides insights in environmental adaptation.</title>
        <authorList>
            <person name="Zhang L."/>
        </authorList>
    </citation>
    <scope>NUCLEOTIDE SEQUENCE [LARGE SCALE GENOMIC DNA]</scope>
    <source>
        <strain evidence="10">LZ_2023a</strain>
        <tissue evidence="10">Muscle</tissue>
    </source>
</reference>
<keyword evidence="5" id="KW-0963">Cytoplasm</keyword>
<evidence type="ECO:0000256" key="5">
    <source>
        <dbReference type="ARBA" id="ARBA00022490"/>
    </source>
</evidence>
<feature type="region of interest" description="Disordered" evidence="8">
    <location>
        <begin position="446"/>
        <end position="469"/>
    </location>
</feature>
<evidence type="ECO:0000256" key="2">
    <source>
        <dbReference type="ARBA" id="ARBA00004496"/>
    </source>
</evidence>
<feature type="non-terminal residue" evidence="10">
    <location>
        <position position="1"/>
    </location>
</feature>
<evidence type="ECO:0000256" key="1">
    <source>
        <dbReference type="ARBA" id="ARBA00004123"/>
    </source>
</evidence>
<dbReference type="SUPFAM" id="SSF46785">
    <property type="entry name" value="Winged helix' DNA-binding domain"/>
    <property type="match status" value="1"/>
</dbReference>
<dbReference type="GO" id="GO:0008180">
    <property type="term" value="C:COP9 signalosome"/>
    <property type="evidence" value="ECO:0007669"/>
    <property type="project" value="UniProtKB-KW"/>
</dbReference>
<dbReference type="GO" id="GO:0005829">
    <property type="term" value="C:cytosol"/>
    <property type="evidence" value="ECO:0007669"/>
    <property type="project" value="TreeGrafter"/>
</dbReference>
<dbReference type="PANTHER" id="PTHR10855:SF2">
    <property type="entry name" value="COP9 SIGNALOSOME COMPLEX SUBUNIT 4"/>
    <property type="match status" value="1"/>
</dbReference>
<evidence type="ECO:0000256" key="3">
    <source>
        <dbReference type="ARBA" id="ARBA00010417"/>
    </source>
</evidence>
<evidence type="ECO:0000256" key="8">
    <source>
        <dbReference type="SAM" id="MobiDB-lite"/>
    </source>
</evidence>
<comment type="subcellular location">
    <subcellularLocation>
        <location evidence="2">Cytoplasm</location>
    </subcellularLocation>
    <subcellularLocation>
        <location evidence="1">Nucleus</location>
    </subcellularLocation>
</comment>
<feature type="compositionally biased region" description="Polar residues" evidence="8">
    <location>
        <begin position="228"/>
        <end position="238"/>
    </location>
</feature>
<evidence type="ECO:0000313" key="11">
    <source>
        <dbReference type="Proteomes" id="UP001487740"/>
    </source>
</evidence>
<dbReference type="FunFam" id="1.10.10.10:FF:000130">
    <property type="entry name" value="COP9 signalosome complex subunit 4"/>
    <property type="match status" value="1"/>
</dbReference>
<protein>
    <recommendedName>
        <fullName evidence="4">COP9 signalosome complex subunit 4</fullName>
    </recommendedName>
</protein>
<organism evidence="10 11">
    <name type="scientific">Scylla paramamosain</name>
    <name type="common">Mud crab</name>
    <dbReference type="NCBI Taxonomy" id="85552"/>
    <lineage>
        <taxon>Eukaryota</taxon>
        <taxon>Metazoa</taxon>
        <taxon>Ecdysozoa</taxon>
        <taxon>Arthropoda</taxon>
        <taxon>Crustacea</taxon>
        <taxon>Multicrustacea</taxon>
        <taxon>Malacostraca</taxon>
        <taxon>Eumalacostraca</taxon>
        <taxon>Eucarida</taxon>
        <taxon>Decapoda</taxon>
        <taxon>Pleocyemata</taxon>
        <taxon>Brachyura</taxon>
        <taxon>Eubrachyura</taxon>
        <taxon>Portunoidea</taxon>
        <taxon>Portunidae</taxon>
        <taxon>Portuninae</taxon>
        <taxon>Scylla</taxon>
    </lineage>
</organism>
<comment type="similarity">
    <text evidence="3">Belongs to the CSN4 family.</text>
</comment>
<gene>
    <name evidence="10" type="ORF">O3P69_011765</name>
</gene>
<dbReference type="AlphaFoldDB" id="A0AAW0SHH1"/>
<keyword evidence="6" id="KW-0736">Signalosome</keyword>
<sequence length="469" mass="52389">QQRSRMLGTLFKDERCQKLPCYHILEKMHLDRIIRHNELTEFQNMLQPHQQATTSDGSTILDRAVTEHNLLAASKLYNNITFSELGALLQISPAKAEKIASQMITEGRMNGYIDQIDGILHFEARDVLPQWDKQIQCSTQGKRPFITILPVRERLNYHTIRTPSKRGVTRKLFPEWRMKRDVATLATASGGTVGALGLRRAPGERASDARHTAPRQAPPAHPSHPRRTQQYPNGSSGFVLQPPPNTCSPAHFPPPTRAFTQVIPPLRTVPRSGTGPVSVVASSYWEENRGGTEVSLSYRLFYLSFFECGALPGLCVALPCAPVCWRAQGGREAQQAPVYSAVRQERVKSDGGRVLGTLPGETHLVTLASTSLRFQDLHRYTQANKGREKASELPPPVCEETKVPEGLLRELGESQKQGEARQHLHVLVSSFQRAETFKVEVRSVRSKSRPLMTVAPHTKRKRGTQQADT</sequence>
<dbReference type="InterPro" id="IPR000717">
    <property type="entry name" value="PCI_dom"/>
</dbReference>
<evidence type="ECO:0000313" key="10">
    <source>
        <dbReference type="EMBL" id="KAK8374840.1"/>
    </source>
</evidence>
<dbReference type="Gene3D" id="1.10.10.10">
    <property type="entry name" value="Winged helix-like DNA-binding domain superfamily/Winged helix DNA-binding domain"/>
    <property type="match status" value="1"/>
</dbReference>
<keyword evidence="11" id="KW-1185">Reference proteome</keyword>
<dbReference type="InterPro" id="IPR036388">
    <property type="entry name" value="WH-like_DNA-bd_sf"/>
</dbReference>
<dbReference type="Proteomes" id="UP001487740">
    <property type="component" value="Unassembled WGS sequence"/>
</dbReference>
<proteinExistence type="inferred from homology"/>
<dbReference type="InterPro" id="IPR040134">
    <property type="entry name" value="PSMD12/CSN4"/>
</dbReference>
<accession>A0AAW0SHH1</accession>
<evidence type="ECO:0000256" key="7">
    <source>
        <dbReference type="ARBA" id="ARBA00023242"/>
    </source>
</evidence>
<dbReference type="PANTHER" id="PTHR10855">
    <property type="entry name" value="26S PROTEASOME NON-ATPASE REGULATORY SUBUNIT 12/COP9 SIGNALOSOME COMPLEX SUBUNIT 4"/>
    <property type="match status" value="1"/>
</dbReference>